<dbReference type="InterPro" id="IPR027383">
    <property type="entry name" value="Znf_put"/>
</dbReference>
<dbReference type="Proteomes" id="UP000272771">
    <property type="component" value="Chromosome"/>
</dbReference>
<gene>
    <name evidence="2" type="ORF">NCTC12742_01719</name>
</gene>
<dbReference type="OrthoDB" id="8374021at2"/>
<feature type="domain" description="Putative zinc-finger" evidence="1">
    <location>
        <begin position="4"/>
        <end position="37"/>
    </location>
</feature>
<organism evidence="2 3">
    <name type="scientific">Neisseria weaveri</name>
    <dbReference type="NCBI Taxonomy" id="28091"/>
    <lineage>
        <taxon>Bacteria</taxon>
        <taxon>Pseudomonadati</taxon>
        <taxon>Pseudomonadota</taxon>
        <taxon>Betaproteobacteria</taxon>
        <taxon>Neisseriales</taxon>
        <taxon>Neisseriaceae</taxon>
        <taxon>Neisseria</taxon>
    </lineage>
</organism>
<proteinExistence type="predicted"/>
<dbReference type="KEGG" id="nwe:SAMEA3174300_0276"/>
<dbReference type="RefSeq" id="WP_004283724.1">
    <property type="nucleotide sequence ID" value="NZ_CAUJRG010000005.1"/>
</dbReference>
<dbReference type="EMBL" id="LR134533">
    <property type="protein sequence ID" value="VEJ51814.1"/>
    <property type="molecule type" value="Genomic_DNA"/>
</dbReference>
<keyword evidence="3" id="KW-1185">Reference proteome</keyword>
<protein>
    <recommendedName>
        <fullName evidence="1">Putative zinc-finger domain-containing protein</fullName>
    </recommendedName>
</protein>
<evidence type="ECO:0000313" key="3">
    <source>
        <dbReference type="Proteomes" id="UP000272771"/>
    </source>
</evidence>
<accession>A0A3S4ZE99</accession>
<name>A0A3S4ZE99_9NEIS</name>
<sequence>MLKCKDACRLVSESQDRPLTKREKIALRLHLLICRYCKNYEKQLNFIREQTEKWRNQNFKDK</sequence>
<dbReference type="STRING" id="28091.SAMEA3174300_00276"/>
<dbReference type="AlphaFoldDB" id="A0A3S4ZE99"/>
<dbReference type="Pfam" id="PF13490">
    <property type="entry name" value="zf-HC2"/>
    <property type="match status" value="1"/>
</dbReference>
<evidence type="ECO:0000259" key="1">
    <source>
        <dbReference type="Pfam" id="PF13490"/>
    </source>
</evidence>
<evidence type="ECO:0000313" key="2">
    <source>
        <dbReference type="EMBL" id="VEJ51814.1"/>
    </source>
</evidence>
<reference evidence="2 3" key="1">
    <citation type="submission" date="2018-12" db="EMBL/GenBank/DDBJ databases">
        <authorList>
            <consortium name="Pathogen Informatics"/>
        </authorList>
    </citation>
    <scope>NUCLEOTIDE SEQUENCE [LARGE SCALE GENOMIC DNA]</scope>
    <source>
        <strain evidence="2 3">NCTC12742</strain>
    </source>
</reference>